<dbReference type="PROSITE" id="PS01037">
    <property type="entry name" value="SBP_BACTERIAL_1"/>
    <property type="match status" value="1"/>
</dbReference>
<protein>
    <submittedName>
        <fullName evidence="5">ABC-type glycerol-3-phosphate transport system substrate-binding protein</fullName>
    </submittedName>
</protein>
<dbReference type="GO" id="GO:0055085">
    <property type="term" value="P:transmembrane transport"/>
    <property type="evidence" value="ECO:0007669"/>
    <property type="project" value="InterPro"/>
</dbReference>
<organism evidence="5 6">
    <name type="scientific">Kribbella solani</name>
    <dbReference type="NCBI Taxonomy" id="236067"/>
    <lineage>
        <taxon>Bacteria</taxon>
        <taxon>Bacillati</taxon>
        <taxon>Actinomycetota</taxon>
        <taxon>Actinomycetes</taxon>
        <taxon>Propionibacteriales</taxon>
        <taxon>Kribbellaceae</taxon>
        <taxon>Kribbella</taxon>
    </lineage>
</organism>
<keyword evidence="6" id="KW-1185">Reference proteome</keyword>
<sequence>MQRISKGKAFTALAVVGALALSACGGGAKPGKATEDKPVDSLKFYNDKGGWKDAFTQVGAASKKDIGVGMEPVGYSDANTYTAFIRSSFRTKEKADLFSWHTGKELQDLVDQKLVAETTDQWTKAVADGNVPEQLKQYFTFDGKQYCVPLNAGYWVMYYNKAVFKKAGITETPKSWAELTQVADKVKATGVKPFYQTNILFSFVWFETLLAGKDPDLYDQLAAGKAKWTDPGVVEVMNEWKKMIDAGYFSDPGAKTEPQAQLKNGDVAMINFGTWFSGNLNTLKMKPGTDYDFFVIPNVNPALPKTSMIFETGPVCSAAASDHASTVKKWTDWWLTPQAQTAWANSRGDLSFNPKAEVKDPGLSKLNKDVGGDGYRLINRWFEATPVPVATKALEVFGAFVTKPGDPMPGLQKIQAEADAYWAKQK</sequence>
<dbReference type="PANTHER" id="PTHR43649">
    <property type="entry name" value="ARABINOSE-BINDING PROTEIN-RELATED"/>
    <property type="match status" value="1"/>
</dbReference>
<name>A0A841DVM4_9ACTN</name>
<evidence type="ECO:0000256" key="1">
    <source>
        <dbReference type="ARBA" id="ARBA00008520"/>
    </source>
</evidence>
<keyword evidence="2" id="KW-0813">Transport</keyword>
<feature type="chain" id="PRO_5038590680" evidence="4">
    <location>
        <begin position="29"/>
        <end position="426"/>
    </location>
</feature>
<dbReference type="InterPro" id="IPR006059">
    <property type="entry name" value="SBP"/>
</dbReference>
<dbReference type="InterPro" id="IPR006061">
    <property type="entry name" value="SBP_1_CS"/>
</dbReference>
<dbReference type="AlphaFoldDB" id="A0A841DVM4"/>
<feature type="signal peptide" evidence="4">
    <location>
        <begin position="1"/>
        <end position="28"/>
    </location>
</feature>
<dbReference type="Pfam" id="PF13416">
    <property type="entry name" value="SBP_bac_8"/>
    <property type="match status" value="1"/>
</dbReference>
<dbReference type="SUPFAM" id="SSF53850">
    <property type="entry name" value="Periplasmic binding protein-like II"/>
    <property type="match status" value="1"/>
</dbReference>
<dbReference type="EMBL" id="JACHNF010000001">
    <property type="protein sequence ID" value="MBB5982159.1"/>
    <property type="molecule type" value="Genomic_DNA"/>
</dbReference>
<evidence type="ECO:0000256" key="2">
    <source>
        <dbReference type="ARBA" id="ARBA00022448"/>
    </source>
</evidence>
<evidence type="ECO:0000313" key="5">
    <source>
        <dbReference type="EMBL" id="MBB5982159.1"/>
    </source>
</evidence>
<comment type="caution">
    <text evidence="5">The sequence shown here is derived from an EMBL/GenBank/DDBJ whole genome shotgun (WGS) entry which is preliminary data.</text>
</comment>
<dbReference type="Proteomes" id="UP000558997">
    <property type="component" value="Unassembled WGS sequence"/>
</dbReference>
<reference evidence="5 6" key="1">
    <citation type="submission" date="2020-08" db="EMBL/GenBank/DDBJ databases">
        <title>Sequencing the genomes of 1000 actinobacteria strains.</title>
        <authorList>
            <person name="Klenk H.-P."/>
        </authorList>
    </citation>
    <scope>NUCLEOTIDE SEQUENCE [LARGE SCALE GENOMIC DNA]</scope>
    <source>
        <strain evidence="5 6">DSM 17294</strain>
    </source>
</reference>
<evidence type="ECO:0000256" key="3">
    <source>
        <dbReference type="ARBA" id="ARBA00022729"/>
    </source>
</evidence>
<comment type="similarity">
    <text evidence="1">Belongs to the bacterial solute-binding protein 1 family.</text>
</comment>
<evidence type="ECO:0000256" key="4">
    <source>
        <dbReference type="SAM" id="SignalP"/>
    </source>
</evidence>
<dbReference type="Gene3D" id="3.40.190.10">
    <property type="entry name" value="Periplasmic binding protein-like II"/>
    <property type="match status" value="2"/>
</dbReference>
<accession>A0A841DVM4</accession>
<dbReference type="InterPro" id="IPR050490">
    <property type="entry name" value="Bact_solute-bd_prot1"/>
</dbReference>
<dbReference type="RefSeq" id="WP_184839182.1">
    <property type="nucleotide sequence ID" value="NZ_BAAAVN010000008.1"/>
</dbReference>
<proteinExistence type="inferred from homology"/>
<dbReference type="PANTHER" id="PTHR43649:SF14">
    <property type="entry name" value="BLR3389 PROTEIN"/>
    <property type="match status" value="1"/>
</dbReference>
<evidence type="ECO:0000313" key="6">
    <source>
        <dbReference type="Proteomes" id="UP000558997"/>
    </source>
</evidence>
<keyword evidence="3 4" id="KW-0732">Signal</keyword>
<dbReference type="PROSITE" id="PS51257">
    <property type="entry name" value="PROKAR_LIPOPROTEIN"/>
    <property type="match status" value="1"/>
</dbReference>
<gene>
    <name evidence="5" type="ORF">HDA44_005500</name>
</gene>